<proteinExistence type="predicted"/>
<dbReference type="AlphaFoldDB" id="A0A5P8W6W2"/>
<evidence type="ECO:0000313" key="2">
    <source>
        <dbReference type="Proteomes" id="UP000326678"/>
    </source>
</evidence>
<protein>
    <submittedName>
        <fullName evidence="1">Uncharacterized protein</fullName>
    </submittedName>
</protein>
<organism evidence="1 2">
    <name type="scientific">Nostoc sphaeroides CCNUC1</name>
    <dbReference type="NCBI Taxonomy" id="2653204"/>
    <lineage>
        <taxon>Bacteria</taxon>
        <taxon>Bacillati</taxon>
        <taxon>Cyanobacteriota</taxon>
        <taxon>Cyanophyceae</taxon>
        <taxon>Nostocales</taxon>
        <taxon>Nostocaceae</taxon>
        <taxon>Nostoc</taxon>
    </lineage>
</organism>
<sequence>MAVLLLIYFHAAAVFYQGELGDFYIKNDLSSPTLNTVRLSQKMR</sequence>
<name>A0A5P8W6W2_9NOSO</name>
<evidence type="ECO:0000313" key="1">
    <source>
        <dbReference type="EMBL" id="QFS48390.1"/>
    </source>
</evidence>
<keyword evidence="2" id="KW-1185">Reference proteome</keyword>
<dbReference type="KEGG" id="nsh:GXM_05884"/>
<accession>A0A5P8W6W2</accession>
<reference evidence="1 2" key="1">
    <citation type="submission" date="2019-10" db="EMBL/GenBank/DDBJ databases">
        <title>Genomic and transcriptomic insights into the perfect genentic adaptation of a filamentous nitrogen-fixing cyanobacterium to rice fields.</title>
        <authorList>
            <person name="Chen Z."/>
        </authorList>
    </citation>
    <scope>NUCLEOTIDE SEQUENCE [LARGE SCALE GENOMIC DNA]</scope>
    <source>
        <strain evidence="1">CCNUC1</strain>
    </source>
</reference>
<dbReference type="Proteomes" id="UP000326678">
    <property type="component" value="Chromosome Gxm1"/>
</dbReference>
<gene>
    <name evidence="1" type="ORF">GXM_05884</name>
</gene>
<dbReference type="EMBL" id="CP045226">
    <property type="protein sequence ID" value="QFS48390.1"/>
    <property type="molecule type" value="Genomic_DNA"/>
</dbReference>